<proteinExistence type="predicted"/>
<gene>
    <name evidence="1" type="ORF">LOK49_LG11G00051</name>
</gene>
<dbReference type="EMBL" id="CM045769">
    <property type="protein sequence ID" value="KAI7993762.1"/>
    <property type="molecule type" value="Genomic_DNA"/>
</dbReference>
<accession>A0ACC0FY87</accession>
<dbReference type="Proteomes" id="UP001060215">
    <property type="component" value="Chromosome 12"/>
</dbReference>
<organism evidence="1 2">
    <name type="scientific">Camellia lanceoleosa</name>
    <dbReference type="NCBI Taxonomy" id="1840588"/>
    <lineage>
        <taxon>Eukaryota</taxon>
        <taxon>Viridiplantae</taxon>
        <taxon>Streptophyta</taxon>
        <taxon>Embryophyta</taxon>
        <taxon>Tracheophyta</taxon>
        <taxon>Spermatophyta</taxon>
        <taxon>Magnoliopsida</taxon>
        <taxon>eudicotyledons</taxon>
        <taxon>Gunneridae</taxon>
        <taxon>Pentapetalae</taxon>
        <taxon>asterids</taxon>
        <taxon>Ericales</taxon>
        <taxon>Theaceae</taxon>
        <taxon>Camellia</taxon>
    </lineage>
</organism>
<evidence type="ECO:0000313" key="2">
    <source>
        <dbReference type="Proteomes" id="UP001060215"/>
    </source>
</evidence>
<reference evidence="1 2" key="1">
    <citation type="journal article" date="2022" name="Plant J.">
        <title>Chromosome-level genome of Camellia lanceoleosa provides a valuable resource for understanding genome evolution and self-incompatibility.</title>
        <authorList>
            <person name="Gong W."/>
            <person name="Xiao S."/>
            <person name="Wang L."/>
            <person name="Liao Z."/>
            <person name="Chang Y."/>
            <person name="Mo W."/>
            <person name="Hu G."/>
            <person name="Li W."/>
            <person name="Zhao G."/>
            <person name="Zhu H."/>
            <person name="Hu X."/>
            <person name="Ji K."/>
            <person name="Xiang X."/>
            <person name="Song Q."/>
            <person name="Yuan D."/>
            <person name="Jin S."/>
            <person name="Zhang L."/>
        </authorList>
    </citation>
    <scope>NUCLEOTIDE SEQUENCE [LARGE SCALE GENOMIC DNA]</scope>
    <source>
        <strain evidence="1">SQ_2022a</strain>
    </source>
</reference>
<keyword evidence="2" id="KW-1185">Reference proteome</keyword>
<keyword evidence="1" id="KW-0436">Ligase</keyword>
<sequence>MSATATTTIYSSFPHLLTTTTTALYFTNSHSHSTSKSNTFPPQVSSTKINTTCAVPPIPKFPHPPWTVSEIAEAINGTILKWGPPGSISTDTRTLQPGQWFFAITGLNFDAHHFITPNLYSLGCVGVIANRVSHNWDKGFVQIESSSNNNTLISLNKMAIYARNRFHGPLIGLTGSVGKTTTRTMIALALEGLGSVHQSPGNWNNRIGVSLSLIGIPRNVDFAVLELGMSGKGEILELARMCRPSIRVILNVGASHLGNFGSLEEVSVAKGEILREAKPGDVCVLFADDPLVMSLPVPIGVKRVLFGQRMDCDVRLLLAESTDGGLGVRVVLERNKEIVEFVISSPGLHLAMNACAAAAVATMLGVSLSEVGKCLSRFIPFHMRSELEVARSGIKVINDTYNANPVSTKAAIDTLKGMSCKGKRVAILGDMLELGPTEIKFHEMMLRHCCDAGFDLVALVGERFLTAAENLDLVKERYILHADDAESLVLEIVKRLNNNDIVLVKGSRAMQMEKIVDAIKDLGI</sequence>
<comment type="caution">
    <text evidence="1">The sequence shown here is derived from an EMBL/GenBank/DDBJ whole genome shotgun (WGS) entry which is preliminary data.</text>
</comment>
<name>A0ACC0FY87_9ERIC</name>
<evidence type="ECO:0000313" key="1">
    <source>
        <dbReference type="EMBL" id="KAI7993762.1"/>
    </source>
</evidence>
<protein>
    <submittedName>
        <fullName evidence="1">UDP-N-acetylmuramoyl-tripeptide--D-alanyl-D-alanine ligase</fullName>
    </submittedName>
</protein>